<evidence type="ECO:0000256" key="2">
    <source>
        <dbReference type="ARBA" id="ARBA00022741"/>
    </source>
</evidence>
<keyword evidence="4 8" id="KW-0067">ATP-binding</keyword>
<dbReference type="NCBIfam" id="TIGR00244">
    <property type="entry name" value="transcriptional regulator NrdR"/>
    <property type="match status" value="1"/>
</dbReference>
<dbReference type="InterPro" id="IPR005144">
    <property type="entry name" value="ATP-cone_dom"/>
</dbReference>
<comment type="similarity">
    <text evidence="8">Belongs to the NrdR family.</text>
</comment>
<feature type="zinc finger region" evidence="8">
    <location>
        <begin position="3"/>
        <end position="34"/>
    </location>
</feature>
<dbReference type="EMBL" id="CP092900">
    <property type="protein sequence ID" value="UTC24339.1"/>
    <property type="molecule type" value="Genomic_DNA"/>
</dbReference>
<dbReference type="HAMAP" id="MF_00440">
    <property type="entry name" value="NrdR"/>
    <property type="match status" value="1"/>
</dbReference>
<comment type="cofactor">
    <cofactor evidence="8">
        <name>Zn(2+)</name>
        <dbReference type="ChEBI" id="CHEBI:29105"/>
    </cofactor>
    <text evidence="8">Binds 1 zinc ion.</text>
</comment>
<feature type="domain" description="ATP-cone" evidence="9">
    <location>
        <begin position="49"/>
        <end position="139"/>
    </location>
</feature>
<reference evidence="10 11" key="1">
    <citation type="journal article" date="2022" name="Nat. Microbiol.">
        <title>The microbiome of a bacterivorous marine choanoflagellate contains a resource-demanding obligate bacterial associate.</title>
        <authorList>
            <person name="Needham D.M."/>
            <person name="Poirier C."/>
            <person name="Bachy C."/>
            <person name="George E.E."/>
            <person name="Wilken S."/>
            <person name="Yung C.C.M."/>
            <person name="Limardo A.J."/>
            <person name="Morando M."/>
            <person name="Sudek L."/>
            <person name="Malmstrom R.R."/>
            <person name="Keeling P.J."/>
            <person name="Santoro A.E."/>
            <person name="Worden A.Z."/>
        </authorList>
    </citation>
    <scope>NUCLEOTIDE SEQUENCE [LARGE SCALE GENOMIC DNA]</scope>
    <source>
        <strain evidence="10 11">Comchoano-1</strain>
    </source>
</reference>
<protein>
    <recommendedName>
        <fullName evidence="8">Transcriptional repressor NrdR</fullName>
    </recommendedName>
</protein>
<keyword evidence="5 8" id="KW-0805">Transcription regulation</keyword>
<sequence>MYCPACFSQDIRVIDSRPFVELNQIKRRRGCQGCGHRFSTTESIETGFPKIIKRSGSIVEFDPGKVRKGIVRAVEKRPLSVSQIDQMMARIMHRISKMNVKSLNSNRVGYMIIEELKEVDLIAMVRFATVYHCFKDIEAFKDFIDQLVGDPVLNENNDE</sequence>
<comment type="function">
    <text evidence="8">Negatively regulates transcription of bacterial ribonucleotide reductase nrd genes and operons by binding to NrdR-boxes.</text>
</comment>
<keyword evidence="3 8" id="KW-0863">Zinc-finger</keyword>
<organism evidence="10 11">
    <name type="scientific">Candidatus Comchoanobacter bicostacola</name>
    <dbReference type="NCBI Taxonomy" id="2919598"/>
    <lineage>
        <taxon>Bacteria</taxon>
        <taxon>Pseudomonadati</taxon>
        <taxon>Pseudomonadota</taxon>
        <taxon>Gammaproteobacteria</taxon>
        <taxon>Candidatus Comchoanobacterales</taxon>
        <taxon>Candidatus Comchoanobacteraceae</taxon>
        <taxon>Candidatus Comchoanobacter</taxon>
    </lineage>
</organism>
<dbReference type="PROSITE" id="PS51161">
    <property type="entry name" value="ATP_CONE"/>
    <property type="match status" value="1"/>
</dbReference>
<dbReference type="Proteomes" id="UP001055955">
    <property type="component" value="Chromosome"/>
</dbReference>
<keyword evidence="2 8" id="KW-0547">Nucleotide-binding</keyword>
<keyword evidence="1 8" id="KW-0678">Repressor</keyword>
<evidence type="ECO:0000259" key="9">
    <source>
        <dbReference type="PROSITE" id="PS51161"/>
    </source>
</evidence>
<proteinExistence type="inferred from homology"/>
<evidence type="ECO:0000256" key="8">
    <source>
        <dbReference type="HAMAP-Rule" id="MF_00440"/>
    </source>
</evidence>
<dbReference type="Pfam" id="PF22811">
    <property type="entry name" value="Zn_ribbon_NrdR"/>
    <property type="match status" value="1"/>
</dbReference>
<keyword evidence="7 8" id="KW-0804">Transcription</keyword>
<dbReference type="InterPro" id="IPR055173">
    <property type="entry name" value="NrdR-like_N"/>
</dbReference>
<evidence type="ECO:0000256" key="5">
    <source>
        <dbReference type="ARBA" id="ARBA00023015"/>
    </source>
</evidence>
<evidence type="ECO:0000256" key="3">
    <source>
        <dbReference type="ARBA" id="ARBA00022771"/>
    </source>
</evidence>
<accession>A0ABY5DKC9</accession>
<dbReference type="RefSeq" id="WP_258568123.1">
    <property type="nucleotide sequence ID" value="NZ_CP092900.1"/>
</dbReference>
<dbReference type="PANTHER" id="PTHR30455">
    <property type="entry name" value="TRANSCRIPTIONAL REPRESSOR NRDR"/>
    <property type="match status" value="1"/>
</dbReference>
<evidence type="ECO:0000256" key="7">
    <source>
        <dbReference type="ARBA" id="ARBA00023163"/>
    </source>
</evidence>
<dbReference type="PANTHER" id="PTHR30455:SF2">
    <property type="entry name" value="TRANSCRIPTIONAL REPRESSOR NRDR"/>
    <property type="match status" value="1"/>
</dbReference>
<evidence type="ECO:0000256" key="4">
    <source>
        <dbReference type="ARBA" id="ARBA00022840"/>
    </source>
</evidence>
<dbReference type="InterPro" id="IPR003796">
    <property type="entry name" value="RNR_NrdR-like"/>
</dbReference>
<gene>
    <name evidence="8 10" type="primary">nrdR</name>
    <name evidence="10" type="ORF">MMH89_03790</name>
</gene>
<evidence type="ECO:0000313" key="11">
    <source>
        <dbReference type="Proteomes" id="UP001055955"/>
    </source>
</evidence>
<keyword evidence="8" id="KW-0479">Metal-binding</keyword>
<keyword evidence="6 8" id="KW-0238">DNA-binding</keyword>
<name>A0ABY5DKC9_9GAMM</name>
<keyword evidence="8" id="KW-0862">Zinc</keyword>
<dbReference type="Pfam" id="PF03477">
    <property type="entry name" value="ATP-cone"/>
    <property type="match status" value="1"/>
</dbReference>
<evidence type="ECO:0000256" key="1">
    <source>
        <dbReference type="ARBA" id="ARBA00022491"/>
    </source>
</evidence>
<evidence type="ECO:0000256" key="6">
    <source>
        <dbReference type="ARBA" id="ARBA00023125"/>
    </source>
</evidence>
<evidence type="ECO:0000313" key="10">
    <source>
        <dbReference type="EMBL" id="UTC24339.1"/>
    </source>
</evidence>
<keyword evidence="11" id="KW-1185">Reference proteome</keyword>